<dbReference type="SUPFAM" id="SSF46894">
    <property type="entry name" value="C-terminal effector domain of the bipartite response regulators"/>
    <property type="match status" value="1"/>
</dbReference>
<dbReference type="eggNOG" id="ENOG502N5MK">
    <property type="taxonomic scope" value="Archaea"/>
</dbReference>
<keyword evidence="1" id="KW-0614">Plasmid</keyword>
<proteinExistence type="predicted"/>
<dbReference type="GeneID" id="9385804"/>
<reference evidence="1 3" key="1">
    <citation type="journal article" date="2010" name="J. Bacteriol.">
        <title>Complete genome sequence of Halalkalicoccus jeotgali B3(T), an extremely halophilic archaeon.</title>
        <authorList>
            <person name="Roh S.W."/>
            <person name="Nam Y.D."/>
            <person name="Nam S.H."/>
            <person name="Choi S.H."/>
            <person name="Park H.S."/>
            <person name="Bae J.W."/>
        </authorList>
    </citation>
    <scope>NUCLEOTIDE SEQUENCE [LARGE SCALE GENOMIC DNA]</scope>
    <source>
        <strain evidence="1">B3</strain>
        <strain evidence="3">DSM 18796 / CECT 7217 / JCM 14584 / KCTC 4019 / B3</strain>
        <plasmid evidence="3">5</plasmid>
    </source>
</reference>
<dbReference type="EMBL" id="CP002067">
    <property type="protein sequence ID" value="ADJ17237.1"/>
    <property type="molecule type" value="Genomic_DNA"/>
</dbReference>
<dbReference type="EMBL" id="AOHV01000001">
    <property type="protein sequence ID" value="ELY41948.1"/>
    <property type="molecule type" value="Genomic_DNA"/>
</dbReference>
<protein>
    <submittedName>
        <fullName evidence="1">Uncharacterized protein</fullName>
    </submittedName>
</protein>
<dbReference type="KEGG" id="hje:HacjB3_19508"/>
<accession>D8JD84</accession>
<evidence type="ECO:0000313" key="3">
    <source>
        <dbReference type="Proteomes" id="UP000000390"/>
    </source>
</evidence>
<dbReference type="Proteomes" id="UP000000390">
    <property type="component" value="Plasmid 5"/>
</dbReference>
<keyword evidence="4" id="KW-1185">Reference proteome</keyword>
<dbReference type="RefSeq" id="WP_008413543.1">
    <property type="nucleotide sequence ID" value="NC_014302.1"/>
</dbReference>
<dbReference type="Gene3D" id="1.10.10.10">
    <property type="entry name" value="Winged helix-like DNA-binding domain superfamily/Winged helix DNA-binding domain"/>
    <property type="match status" value="1"/>
</dbReference>
<reference evidence="2 4" key="2">
    <citation type="journal article" date="2014" name="PLoS Genet.">
        <title>Phylogenetically driven sequencing of extremely halophilic archaea reveals strategies for static and dynamic osmo-response.</title>
        <authorList>
            <person name="Becker E.A."/>
            <person name="Seitzer P.M."/>
            <person name="Tritt A."/>
            <person name="Larsen D."/>
            <person name="Krusor M."/>
            <person name="Yao A.I."/>
            <person name="Wu D."/>
            <person name="Madern D."/>
            <person name="Eisen J.A."/>
            <person name="Darling A.E."/>
            <person name="Facciotti M.T."/>
        </authorList>
    </citation>
    <scope>NUCLEOTIDE SEQUENCE [LARGE SCALE GENOMIC DNA]</scope>
    <source>
        <strain evidence="2">B3</strain>
        <strain evidence="4">DSM 18796 / CECT 7217 / JCM 14584 / KCTC 4019 / B3</strain>
    </source>
</reference>
<dbReference type="OrthoDB" id="331507at2157"/>
<evidence type="ECO:0000313" key="2">
    <source>
        <dbReference type="EMBL" id="ELY41948.1"/>
    </source>
</evidence>
<dbReference type="Proteomes" id="UP000011645">
    <property type="component" value="Unassembled WGS sequence"/>
</dbReference>
<evidence type="ECO:0000313" key="4">
    <source>
        <dbReference type="Proteomes" id="UP000011645"/>
    </source>
</evidence>
<geneLocation type="plasmid" evidence="1 3">
    <name>5</name>
</geneLocation>
<dbReference type="GO" id="GO:0006355">
    <property type="term" value="P:regulation of DNA-templated transcription"/>
    <property type="evidence" value="ECO:0007669"/>
    <property type="project" value="InterPro"/>
</dbReference>
<dbReference type="HOGENOM" id="CLU_1492941_0_0_2"/>
<name>D8JD84_HALJB</name>
<evidence type="ECO:0000313" key="1">
    <source>
        <dbReference type="EMBL" id="ADJ17237.1"/>
    </source>
</evidence>
<dbReference type="InterPro" id="IPR036388">
    <property type="entry name" value="WH-like_DNA-bd_sf"/>
</dbReference>
<dbReference type="InterPro" id="IPR016032">
    <property type="entry name" value="Sig_transdc_resp-reg_C-effctor"/>
</dbReference>
<gene>
    <name evidence="1" type="ordered locus">HacjB3_19508</name>
    <name evidence="2" type="ORF">C497_00060</name>
</gene>
<dbReference type="GO" id="GO:0003677">
    <property type="term" value="F:DNA binding"/>
    <property type="evidence" value="ECO:0007669"/>
    <property type="project" value="InterPro"/>
</dbReference>
<organism evidence="1 3">
    <name type="scientific">Halalkalicoccus jeotgali (strain DSM 18796 / CECT 7217 / JCM 14584 / KCTC 4019 / B3)</name>
    <dbReference type="NCBI Taxonomy" id="795797"/>
    <lineage>
        <taxon>Archaea</taxon>
        <taxon>Methanobacteriati</taxon>
        <taxon>Methanobacteriota</taxon>
        <taxon>Stenosarchaea group</taxon>
        <taxon>Halobacteria</taxon>
        <taxon>Halobacteriales</taxon>
        <taxon>Halococcaceae</taxon>
        <taxon>Halalkalicoccus</taxon>
    </lineage>
</organism>
<dbReference type="AlphaFoldDB" id="D8JD84"/>
<sequence length="180" mass="20100">MPTASPLQHQRELDELPLYLPEQNAVLVGRIIDDESEMAGMAAYYVHWRGGVYIGNYNEADNAFTSHYSTKLEERMMSHQVKAFDDMEVEKELSSIGEALLDAYDFAETQAMADKQAHVFALQSMNGFTRSQTANILNVSPSTVDSQRASATKKADAAVAFTATYTEKKENPDNEDLLKH</sequence>